<keyword evidence="12" id="KW-1185">Reference proteome</keyword>
<dbReference type="GeneID" id="93077386"/>
<evidence type="ECO:0000256" key="3">
    <source>
        <dbReference type="ARBA" id="ARBA00021315"/>
    </source>
</evidence>
<organism evidence="11 12">
    <name type="scientific">Candidatus Liberibacter asiaticus str. gxpsy</name>
    <dbReference type="NCBI Taxonomy" id="1174529"/>
    <lineage>
        <taxon>Bacteria</taxon>
        <taxon>Pseudomonadati</taxon>
        <taxon>Pseudomonadota</taxon>
        <taxon>Alphaproteobacteria</taxon>
        <taxon>Hyphomicrobiales</taxon>
        <taxon>Rhizobiaceae</taxon>
        <taxon>Liberibacter</taxon>
    </lineage>
</organism>
<evidence type="ECO:0000256" key="2">
    <source>
        <dbReference type="ARBA" id="ARBA00009441"/>
    </source>
</evidence>
<dbReference type="Gene3D" id="3.40.50.300">
    <property type="entry name" value="P-loop containing nucleotide triphosphate hydrolases"/>
    <property type="match status" value="2"/>
</dbReference>
<dbReference type="Pfam" id="PF02463">
    <property type="entry name" value="SMC_N"/>
    <property type="match status" value="1"/>
</dbReference>
<evidence type="ECO:0000259" key="10">
    <source>
        <dbReference type="Pfam" id="PF02463"/>
    </source>
</evidence>
<reference evidence="11 12" key="1">
    <citation type="journal article" date="2013" name="Genome Announc.">
        <title>Complete Genome Sequence of a Chinese Strain of 'Candidatus Liberibacter asiaticus'.</title>
        <authorList>
            <person name="Lin H."/>
            <person name="Han C.S."/>
            <person name="Liu B."/>
            <person name="Lou B."/>
            <person name="Bai X."/>
            <person name="Deng C."/>
            <person name="Civerolo E.L."/>
            <person name="Gupta G."/>
        </authorList>
    </citation>
    <scope>NUCLEOTIDE SEQUENCE [LARGE SCALE GENOMIC DNA]</scope>
    <source>
        <strain evidence="12">gxpsy</strain>
    </source>
</reference>
<dbReference type="PIRSF" id="PIRSF003128">
    <property type="entry name" value="RecN"/>
    <property type="match status" value="1"/>
</dbReference>
<dbReference type="PANTHER" id="PTHR11059:SF0">
    <property type="entry name" value="DNA REPAIR PROTEIN RECN"/>
    <property type="match status" value="1"/>
</dbReference>
<dbReference type="InterPro" id="IPR027417">
    <property type="entry name" value="P-loop_NTPase"/>
</dbReference>
<gene>
    <name evidence="11" type="ORF">WSI_05245</name>
</gene>
<keyword evidence="5 9" id="KW-0227">DNA damage</keyword>
<protein>
    <recommendedName>
        <fullName evidence="3 9">DNA repair protein RecN</fullName>
    </recommendedName>
    <alternativeName>
        <fullName evidence="8 9">Recombination protein N</fullName>
    </alternativeName>
</protein>
<evidence type="ECO:0000313" key="11">
    <source>
        <dbReference type="EMBL" id="AGH17406.1"/>
    </source>
</evidence>
<name>A0ABM5NGQ9_LIBAS</name>
<evidence type="ECO:0000256" key="5">
    <source>
        <dbReference type="ARBA" id="ARBA00022763"/>
    </source>
</evidence>
<evidence type="ECO:0000313" key="12">
    <source>
        <dbReference type="Proteomes" id="UP000011820"/>
    </source>
</evidence>
<evidence type="ECO:0000256" key="9">
    <source>
        <dbReference type="PIRNR" id="PIRNR003128"/>
    </source>
</evidence>
<dbReference type="InterPro" id="IPR004604">
    <property type="entry name" value="DNA_recomb/repair_RecN"/>
</dbReference>
<evidence type="ECO:0000256" key="1">
    <source>
        <dbReference type="ARBA" id="ARBA00003618"/>
    </source>
</evidence>
<evidence type="ECO:0000256" key="7">
    <source>
        <dbReference type="ARBA" id="ARBA00023204"/>
    </source>
</evidence>
<proteinExistence type="inferred from homology"/>
<sequence>MLTRLSIYNIVLIESLDIDFSAGLSILSGDTGSGKSILLDALILVTGGRGDGGLVRRHAEKGQVVAVFEISHLPALEILFAEANLTLEKHVILRRVQFPDGRTKAYVNDQVVSVNFMRAVGSLLIEIHSQHADRSLLDVQGHRKILDSYADIDLSLCELGTLYRHWCCTADALKKYQEQKSSSQDVEFLRFSIDELQALAVQPGEENELVVMRSKILKQERIAVELSSIMDDFHKSSSPISVISSMLRRLERKSTEVPDLLQKSISFLNEAQENLSDAQHEIERSFSEIQYDAQELANIEERLFALRAMSRKYSVSIDQLPELAKKMEEDLADISEGNEKVVSLERVLYEARQAYDRVAQDISTKRYQFAKMLEKNVMAEMPALKLENVCFTVNITSDKEDISPDGIDRVEFYVQTNRGENPGPLMKLASGGELSRFLLALKIVLVDQGSIPTLVFDEVDSGIGGAVADAIGYRLKQLSKKIQLLAVTHAPQVAARADRHFLVYKTNKPDDTQRIETYVAVLTPQERREEIARMLAGSHITEEARAAAEILLEFQ</sequence>
<comment type="similarity">
    <text evidence="2 9">Belongs to the RecN family.</text>
</comment>
<comment type="function">
    <text evidence="1 9">May be involved in recombinational repair of damaged DNA.</text>
</comment>
<evidence type="ECO:0000256" key="4">
    <source>
        <dbReference type="ARBA" id="ARBA00022741"/>
    </source>
</evidence>
<feature type="domain" description="RecF/RecN/SMC N-terminal" evidence="10">
    <location>
        <begin position="2"/>
        <end position="507"/>
    </location>
</feature>
<dbReference type="RefSeq" id="WP_015453001.1">
    <property type="nucleotide sequence ID" value="NC_020549.1"/>
</dbReference>
<keyword evidence="7 9" id="KW-0234">DNA repair</keyword>
<evidence type="ECO:0000256" key="8">
    <source>
        <dbReference type="ARBA" id="ARBA00033408"/>
    </source>
</evidence>
<keyword evidence="6" id="KW-0067">ATP-binding</keyword>
<dbReference type="InterPro" id="IPR003395">
    <property type="entry name" value="RecF/RecN/SMC_N"/>
</dbReference>
<evidence type="ECO:0000256" key="6">
    <source>
        <dbReference type="ARBA" id="ARBA00022840"/>
    </source>
</evidence>
<keyword evidence="4" id="KW-0547">Nucleotide-binding</keyword>
<dbReference type="PANTHER" id="PTHR11059">
    <property type="entry name" value="DNA REPAIR PROTEIN RECN"/>
    <property type="match status" value="1"/>
</dbReference>
<dbReference type="CDD" id="cd03241">
    <property type="entry name" value="ABC_RecN"/>
    <property type="match status" value="2"/>
</dbReference>
<dbReference type="SUPFAM" id="SSF52540">
    <property type="entry name" value="P-loop containing nucleoside triphosphate hydrolases"/>
    <property type="match status" value="1"/>
</dbReference>
<dbReference type="NCBIfam" id="TIGR00634">
    <property type="entry name" value="recN"/>
    <property type="match status" value="1"/>
</dbReference>
<accession>A0ABM5NGQ9</accession>
<dbReference type="Proteomes" id="UP000011820">
    <property type="component" value="Chromosome"/>
</dbReference>
<dbReference type="EMBL" id="CP004005">
    <property type="protein sequence ID" value="AGH17406.1"/>
    <property type="molecule type" value="Genomic_DNA"/>
</dbReference>